<organism evidence="2 3">
    <name type="scientific">Alkanindiges hydrocarboniclasticus</name>
    <dbReference type="NCBI Taxonomy" id="1907941"/>
    <lineage>
        <taxon>Bacteria</taxon>
        <taxon>Pseudomonadati</taxon>
        <taxon>Pseudomonadota</taxon>
        <taxon>Gammaproteobacteria</taxon>
        <taxon>Moraxellales</taxon>
        <taxon>Moraxellaceae</taxon>
        <taxon>Alkanindiges</taxon>
    </lineage>
</organism>
<sequence>MKPASLLYGLLLLPVLASAAIDLEQVKKDNQFPTDQEIKKSLDKLKKDGLPDLYKIDPASGQKITNGMANVNLDKVSMPKQNVPDVKKLLEHYKAPNVDISGVDIAKLADQYGQLKVTLPDDSKDRIQDHKNGGAYLFISSSMPHATVENMLGQAGQLGVSVYLNGVIGDKPLSFKETQSYLQTFRLKKAPNILIHPPAFVMFNIKQVPALVVASEDVDQGLDESGCASPTDFSIIRGDVPVSYALQQVAEKSSNANVRAIANQKLAVLASK</sequence>
<dbReference type="InterPro" id="IPR014113">
    <property type="entry name" value="T4SS_TrbC_subgr"/>
</dbReference>
<name>A0A1S8CQW2_9GAMM</name>
<evidence type="ECO:0000313" key="3">
    <source>
        <dbReference type="Proteomes" id="UP000192132"/>
    </source>
</evidence>
<protein>
    <submittedName>
        <fullName evidence="2">Type-F conjugative transfer system pilin assembly protein TrbC</fullName>
    </submittedName>
</protein>
<dbReference type="STRING" id="1907941.BKE30_14565"/>
<keyword evidence="3" id="KW-1185">Reference proteome</keyword>
<evidence type="ECO:0000313" key="2">
    <source>
        <dbReference type="EMBL" id="ONG37353.1"/>
    </source>
</evidence>
<dbReference type="InterPro" id="IPR019106">
    <property type="entry name" value="T4SS_TrbC"/>
</dbReference>
<evidence type="ECO:0000256" key="1">
    <source>
        <dbReference type="SAM" id="SignalP"/>
    </source>
</evidence>
<dbReference type="Proteomes" id="UP000192132">
    <property type="component" value="Unassembled WGS sequence"/>
</dbReference>
<dbReference type="EMBL" id="MLCN01000055">
    <property type="protein sequence ID" value="ONG37353.1"/>
    <property type="molecule type" value="Genomic_DNA"/>
</dbReference>
<dbReference type="AlphaFoldDB" id="A0A1S8CQW2"/>
<feature type="chain" id="PRO_5012210465" evidence="1">
    <location>
        <begin position="20"/>
        <end position="272"/>
    </location>
</feature>
<comment type="caution">
    <text evidence="2">The sequence shown here is derived from an EMBL/GenBank/DDBJ whole genome shotgun (WGS) entry which is preliminary data.</text>
</comment>
<accession>A0A1S8CQW2</accession>
<proteinExistence type="predicted"/>
<keyword evidence="1" id="KW-0732">Signal</keyword>
<dbReference type="Pfam" id="PF09673">
    <property type="entry name" value="TrbC_Ftype"/>
    <property type="match status" value="1"/>
</dbReference>
<dbReference type="OrthoDB" id="6854459at2"/>
<gene>
    <name evidence="2" type="ORF">BKE30_14565</name>
</gene>
<feature type="signal peptide" evidence="1">
    <location>
        <begin position="1"/>
        <end position="19"/>
    </location>
</feature>
<dbReference type="RefSeq" id="WP_076879317.1">
    <property type="nucleotide sequence ID" value="NZ_MLCN01000055.1"/>
</dbReference>
<reference evidence="2 3" key="1">
    <citation type="submission" date="2016-10" db="EMBL/GenBank/DDBJ databases">
        <title>Draft Genome sequence of Alkanindiges sp. strain H1.</title>
        <authorList>
            <person name="Subhash Y."/>
            <person name="Lee S."/>
        </authorList>
    </citation>
    <scope>NUCLEOTIDE SEQUENCE [LARGE SCALE GENOMIC DNA]</scope>
    <source>
        <strain evidence="2 3">H1</strain>
    </source>
</reference>
<dbReference type="NCBIfam" id="TIGR02742">
    <property type="entry name" value="TrbC_Ftype"/>
    <property type="match status" value="1"/>
</dbReference>